<proteinExistence type="predicted"/>
<dbReference type="InterPro" id="IPR002575">
    <property type="entry name" value="Aminoglycoside_PTrfase"/>
</dbReference>
<reference evidence="2 3" key="1">
    <citation type="submission" date="2019-04" db="EMBL/GenBank/DDBJ databases">
        <authorList>
            <consortium name="DOE Joint Genome Institute"/>
            <person name="Mondo S."/>
            <person name="Kjaerbolling I."/>
            <person name="Vesth T."/>
            <person name="Frisvad J.C."/>
            <person name="Nybo J.L."/>
            <person name="Theobald S."/>
            <person name="Kildgaard S."/>
            <person name="Isbrandt T."/>
            <person name="Kuo A."/>
            <person name="Sato A."/>
            <person name="Lyhne E.K."/>
            <person name="Kogle M.E."/>
            <person name="Wiebenga A."/>
            <person name="Kun R.S."/>
            <person name="Lubbers R.J."/>
            <person name="Makela M.R."/>
            <person name="Barry K."/>
            <person name="Chovatia M."/>
            <person name="Clum A."/>
            <person name="Daum C."/>
            <person name="Haridas S."/>
            <person name="He G."/>
            <person name="LaButti K."/>
            <person name="Lipzen A."/>
            <person name="Riley R."/>
            <person name="Salamov A."/>
            <person name="Simmons B.A."/>
            <person name="Magnuson J.K."/>
            <person name="Henrissat B."/>
            <person name="Mortensen U.H."/>
            <person name="Larsen T.O."/>
            <person name="Devries R.P."/>
            <person name="Grigoriev I.V."/>
            <person name="Machida M."/>
            <person name="Baker S.E."/>
            <person name="Andersen M.R."/>
            <person name="Cantor M.N."/>
            <person name="Hua S.X."/>
        </authorList>
    </citation>
    <scope>NUCLEOTIDE SEQUENCE [LARGE SCALE GENOMIC DNA]</scope>
    <source>
        <strain evidence="2 3">CBS 119388</strain>
    </source>
</reference>
<dbReference type="SUPFAM" id="SSF56112">
    <property type="entry name" value="Protein kinase-like (PK-like)"/>
    <property type="match status" value="1"/>
</dbReference>
<dbReference type="OrthoDB" id="2906425at2759"/>
<dbReference type="InterPro" id="IPR011009">
    <property type="entry name" value="Kinase-like_dom_sf"/>
</dbReference>
<dbReference type="Pfam" id="PF01636">
    <property type="entry name" value="APH"/>
    <property type="match status" value="1"/>
</dbReference>
<dbReference type="PANTHER" id="PTHR21310:SF15">
    <property type="entry name" value="AMINOGLYCOSIDE PHOSPHOTRANSFERASE DOMAIN-CONTAINING PROTEIN"/>
    <property type="match status" value="1"/>
</dbReference>
<dbReference type="GeneID" id="43666892"/>
<dbReference type="InterPro" id="IPR051678">
    <property type="entry name" value="AGP_Transferase"/>
</dbReference>
<protein>
    <recommendedName>
        <fullName evidence="1">Aminoglycoside phosphotransferase domain-containing protein</fullName>
    </recommendedName>
</protein>
<dbReference type="PANTHER" id="PTHR21310">
    <property type="entry name" value="AMINOGLYCOSIDE PHOSPHOTRANSFERASE-RELATED-RELATED"/>
    <property type="match status" value="1"/>
</dbReference>
<accession>A0A5N7DAB8</accession>
<organism evidence="2 3">
    <name type="scientific">Aspergillus pseudonomiae</name>
    <dbReference type="NCBI Taxonomy" id="1506151"/>
    <lineage>
        <taxon>Eukaryota</taxon>
        <taxon>Fungi</taxon>
        <taxon>Dikarya</taxon>
        <taxon>Ascomycota</taxon>
        <taxon>Pezizomycotina</taxon>
        <taxon>Eurotiomycetes</taxon>
        <taxon>Eurotiomycetidae</taxon>
        <taxon>Eurotiales</taxon>
        <taxon>Aspergillaceae</taxon>
        <taxon>Aspergillus</taxon>
        <taxon>Aspergillus subgen. Circumdati</taxon>
    </lineage>
</organism>
<evidence type="ECO:0000313" key="2">
    <source>
        <dbReference type="EMBL" id="KAE8403287.1"/>
    </source>
</evidence>
<dbReference type="RefSeq" id="XP_031940606.1">
    <property type="nucleotide sequence ID" value="XM_032082201.1"/>
</dbReference>
<evidence type="ECO:0000259" key="1">
    <source>
        <dbReference type="Pfam" id="PF01636"/>
    </source>
</evidence>
<dbReference type="Gene3D" id="3.90.1200.10">
    <property type="match status" value="1"/>
</dbReference>
<gene>
    <name evidence="2" type="ORF">BDV37DRAFT_250679</name>
</gene>
<feature type="domain" description="Aminoglycoside phosphotransferase" evidence="1">
    <location>
        <begin position="7"/>
        <end position="163"/>
    </location>
</feature>
<evidence type="ECO:0000313" key="3">
    <source>
        <dbReference type="Proteomes" id="UP000325579"/>
    </source>
</evidence>
<dbReference type="AlphaFoldDB" id="A0A5N7DAB8"/>
<dbReference type="EMBL" id="ML736778">
    <property type="protein sequence ID" value="KAE8403287.1"/>
    <property type="molecule type" value="Genomic_DNA"/>
</dbReference>
<sequence>MLGNIGAMFMSYVPGIAMHQVWSRLSHEGKLSIQKQLDVIFSRLRRLHQEDGTELGGVRGEGVKDHRIMETLAYKGITTARGFDELQFAARHRASPSYVKLRRSFLDEDNKSLEGSVFSHGDLKKPNIMVQEDPGNADFYMVTGVIDWEDGGFYPEYYESTKLSNAQGIMSDDDWCLYAPHCISPLRFPVRWLVDRFWGTLLWSWRN</sequence>
<dbReference type="Proteomes" id="UP000325579">
    <property type="component" value="Unassembled WGS sequence"/>
</dbReference>
<name>A0A5N7DAB8_9EURO</name>
<keyword evidence="3" id="KW-1185">Reference proteome</keyword>